<reference evidence="5 6" key="1">
    <citation type="submission" date="2020-08" db="EMBL/GenBank/DDBJ databases">
        <title>Sequencing the genomes of 1000 actinobacteria strains.</title>
        <authorList>
            <person name="Klenk H.-P."/>
        </authorList>
    </citation>
    <scope>NUCLEOTIDE SEQUENCE [LARGE SCALE GENOMIC DNA]</scope>
    <source>
        <strain evidence="5 6">DSM 41654</strain>
    </source>
</reference>
<sequence>MAYRKTPAVQARLDAQRETVLTAATELLAERGYAACSVAAVAERAGIATGSVYRSFPSKAELVAELFRTVVGREVAAVHGAAAFAGDLHAQVAAVIGTFAGRALGAPRLAYALLAEPVDAEVEAERLVFRRAFRDVIAARIAEGVAAGRLPPQDAELTAALLVGGVGEALVGPLADGGRAPADLIPALISFALRALGGVPAVPGAPAEPRQHPLGSTEPEPEP</sequence>
<protein>
    <submittedName>
        <fullName evidence="5">AcrR family transcriptional regulator</fullName>
    </submittedName>
</protein>
<keyword evidence="1 2" id="KW-0238">DNA-binding</keyword>
<name>A0A7W7R6U7_KITKI</name>
<evidence type="ECO:0000256" key="3">
    <source>
        <dbReference type="SAM" id="MobiDB-lite"/>
    </source>
</evidence>
<dbReference type="Pfam" id="PF00440">
    <property type="entry name" value="TetR_N"/>
    <property type="match status" value="1"/>
</dbReference>
<dbReference type="GO" id="GO:0000976">
    <property type="term" value="F:transcription cis-regulatory region binding"/>
    <property type="evidence" value="ECO:0007669"/>
    <property type="project" value="TreeGrafter"/>
</dbReference>
<evidence type="ECO:0000256" key="1">
    <source>
        <dbReference type="ARBA" id="ARBA00023125"/>
    </source>
</evidence>
<dbReference type="RefSeq" id="WP_184939791.1">
    <property type="nucleotide sequence ID" value="NZ_JACHJV010000001.1"/>
</dbReference>
<dbReference type="SUPFAM" id="SSF48498">
    <property type="entry name" value="Tetracyclin repressor-like, C-terminal domain"/>
    <property type="match status" value="1"/>
</dbReference>
<evidence type="ECO:0000313" key="6">
    <source>
        <dbReference type="Proteomes" id="UP000540506"/>
    </source>
</evidence>
<dbReference type="GO" id="GO:0003700">
    <property type="term" value="F:DNA-binding transcription factor activity"/>
    <property type="evidence" value="ECO:0007669"/>
    <property type="project" value="TreeGrafter"/>
</dbReference>
<dbReference type="InterPro" id="IPR036271">
    <property type="entry name" value="Tet_transcr_reg_TetR-rel_C_sf"/>
</dbReference>
<gene>
    <name evidence="5" type="ORF">FHR34_005486</name>
</gene>
<dbReference type="InterPro" id="IPR001647">
    <property type="entry name" value="HTH_TetR"/>
</dbReference>
<dbReference type="InterPro" id="IPR009057">
    <property type="entry name" value="Homeodomain-like_sf"/>
</dbReference>
<dbReference type="Gene3D" id="1.10.357.10">
    <property type="entry name" value="Tetracycline Repressor, domain 2"/>
    <property type="match status" value="1"/>
</dbReference>
<evidence type="ECO:0000259" key="4">
    <source>
        <dbReference type="PROSITE" id="PS50977"/>
    </source>
</evidence>
<proteinExistence type="predicted"/>
<dbReference type="InterPro" id="IPR050109">
    <property type="entry name" value="HTH-type_TetR-like_transc_reg"/>
</dbReference>
<feature type="region of interest" description="Disordered" evidence="3">
    <location>
        <begin position="203"/>
        <end position="223"/>
    </location>
</feature>
<dbReference type="SUPFAM" id="SSF46689">
    <property type="entry name" value="Homeodomain-like"/>
    <property type="match status" value="1"/>
</dbReference>
<keyword evidence="6" id="KW-1185">Reference proteome</keyword>
<dbReference type="PANTHER" id="PTHR30055">
    <property type="entry name" value="HTH-TYPE TRANSCRIPTIONAL REGULATOR RUTR"/>
    <property type="match status" value="1"/>
</dbReference>
<dbReference type="PROSITE" id="PS50977">
    <property type="entry name" value="HTH_TETR_2"/>
    <property type="match status" value="1"/>
</dbReference>
<feature type="domain" description="HTH tetR-type" evidence="4">
    <location>
        <begin position="14"/>
        <end position="74"/>
    </location>
</feature>
<dbReference type="PRINTS" id="PR00455">
    <property type="entry name" value="HTHTETR"/>
</dbReference>
<dbReference type="EMBL" id="JACHJV010000001">
    <property type="protein sequence ID" value="MBB4926493.1"/>
    <property type="molecule type" value="Genomic_DNA"/>
</dbReference>
<organism evidence="5 6">
    <name type="scientific">Kitasatospora kifunensis</name>
    <name type="common">Streptomyces kifunensis</name>
    <dbReference type="NCBI Taxonomy" id="58351"/>
    <lineage>
        <taxon>Bacteria</taxon>
        <taxon>Bacillati</taxon>
        <taxon>Actinomycetota</taxon>
        <taxon>Actinomycetes</taxon>
        <taxon>Kitasatosporales</taxon>
        <taxon>Streptomycetaceae</taxon>
        <taxon>Kitasatospora</taxon>
    </lineage>
</organism>
<evidence type="ECO:0000313" key="5">
    <source>
        <dbReference type="EMBL" id="MBB4926493.1"/>
    </source>
</evidence>
<accession>A0A7W7R6U7</accession>
<comment type="caution">
    <text evidence="5">The sequence shown here is derived from an EMBL/GenBank/DDBJ whole genome shotgun (WGS) entry which is preliminary data.</text>
</comment>
<dbReference type="Gene3D" id="1.10.10.60">
    <property type="entry name" value="Homeodomain-like"/>
    <property type="match status" value="1"/>
</dbReference>
<feature type="DNA-binding region" description="H-T-H motif" evidence="2">
    <location>
        <begin position="37"/>
        <end position="56"/>
    </location>
</feature>
<dbReference type="AlphaFoldDB" id="A0A7W7R6U7"/>
<dbReference type="PANTHER" id="PTHR30055:SF226">
    <property type="entry name" value="HTH-TYPE TRANSCRIPTIONAL REGULATOR PKSA"/>
    <property type="match status" value="1"/>
</dbReference>
<evidence type="ECO:0000256" key="2">
    <source>
        <dbReference type="PROSITE-ProRule" id="PRU00335"/>
    </source>
</evidence>
<dbReference type="Proteomes" id="UP000540506">
    <property type="component" value="Unassembled WGS sequence"/>
</dbReference>